<feature type="region of interest" description="Disordered" evidence="1">
    <location>
        <begin position="1"/>
        <end position="22"/>
    </location>
</feature>
<evidence type="ECO:0000256" key="1">
    <source>
        <dbReference type="SAM" id="MobiDB-lite"/>
    </source>
</evidence>
<dbReference type="InterPro" id="IPR029068">
    <property type="entry name" value="Glyas_Bleomycin-R_OHBP_Dase"/>
</dbReference>
<gene>
    <name evidence="3" type="ORF">AB0E89_34000</name>
</gene>
<evidence type="ECO:0000313" key="4">
    <source>
        <dbReference type="Proteomes" id="UP001550739"/>
    </source>
</evidence>
<dbReference type="Pfam" id="PF00903">
    <property type="entry name" value="Glyoxalase"/>
    <property type="match status" value="1"/>
</dbReference>
<feature type="domain" description="VOC" evidence="2">
    <location>
        <begin position="27"/>
        <end position="142"/>
    </location>
</feature>
<evidence type="ECO:0000259" key="2">
    <source>
        <dbReference type="PROSITE" id="PS51819"/>
    </source>
</evidence>
<keyword evidence="4" id="KW-1185">Reference proteome</keyword>
<dbReference type="Proteomes" id="UP001550739">
    <property type="component" value="Unassembled WGS sequence"/>
</dbReference>
<dbReference type="EMBL" id="JBEZVE010000021">
    <property type="protein sequence ID" value="MEU3785493.1"/>
    <property type="molecule type" value="Genomic_DNA"/>
</dbReference>
<name>A0ABV2ZT91_9ACTN</name>
<proteinExistence type="predicted"/>
<evidence type="ECO:0000313" key="3">
    <source>
        <dbReference type="EMBL" id="MEU3785493.1"/>
    </source>
</evidence>
<protein>
    <submittedName>
        <fullName evidence="3">VOC family protein</fullName>
    </submittedName>
</protein>
<dbReference type="RefSeq" id="WP_361707121.1">
    <property type="nucleotide sequence ID" value="NZ_JBEZVE010000021.1"/>
</dbReference>
<dbReference type="CDD" id="cd06587">
    <property type="entry name" value="VOC"/>
    <property type="match status" value="1"/>
</dbReference>
<sequence>MHDQRERSLQARKDNSFSDHRSHEPLGFDNVLVPVGDLGEAVGFYERAGFVMGFRFDEGGIALLKVGGETPGILLRREEALGHRAPPWPATRVWVEVPDARAVARRLAEVGIVPIDPPFSVATGWTVEVADPWGNVLGFTDYSKRPELGRCQEPLLADRSSC</sequence>
<dbReference type="PROSITE" id="PS51819">
    <property type="entry name" value="VOC"/>
    <property type="match status" value="1"/>
</dbReference>
<dbReference type="InterPro" id="IPR037523">
    <property type="entry name" value="VOC_core"/>
</dbReference>
<dbReference type="Gene3D" id="3.10.180.10">
    <property type="entry name" value="2,3-Dihydroxybiphenyl 1,2-Dioxygenase, domain 1"/>
    <property type="match status" value="1"/>
</dbReference>
<comment type="caution">
    <text evidence="3">The sequence shown here is derived from an EMBL/GenBank/DDBJ whole genome shotgun (WGS) entry which is preliminary data.</text>
</comment>
<accession>A0ABV2ZT91</accession>
<organism evidence="3 4">
    <name type="scientific">Streptomyces sp. 900129855</name>
    <dbReference type="NCBI Taxonomy" id="3155129"/>
    <lineage>
        <taxon>Bacteria</taxon>
        <taxon>Bacillati</taxon>
        <taxon>Actinomycetota</taxon>
        <taxon>Actinomycetes</taxon>
        <taxon>Kitasatosporales</taxon>
        <taxon>Streptomycetaceae</taxon>
        <taxon>Streptomyces</taxon>
    </lineage>
</organism>
<dbReference type="SUPFAM" id="SSF54593">
    <property type="entry name" value="Glyoxalase/Bleomycin resistance protein/Dihydroxybiphenyl dioxygenase"/>
    <property type="match status" value="1"/>
</dbReference>
<reference evidence="3 4" key="1">
    <citation type="submission" date="2024-06" db="EMBL/GenBank/DDBJ databases">
        <title>The Natural Products Discovery Center: Release of the First 8490 Sequenced Strains for Exploring Actinobacteria Biosynthetic Diversity.</title>
        <authorList>
            <person name="Kalkreuter E."/>
            <person name="Kautsar S.A."/>
            <person name="Yang D."/>
            <person name="Bader C.D."/>
            <person name="Teijaro C.N."/>
            <person name="Fluegel L."/>
            <person name="Davis C.M."/>
            <person name="Simpson J.R."/>
            <person name="Lauterbach L."/>
            <person name="Steele A.D."/>
            <person name="Gui C."/>
            <person name="Meng S."/>
            <person name="Li G."/>
            <person name="Viehrig K."/>
            <person name="Ye F."/>
            <person name="Su P."/>
            <person name="Kiefer A.F."/>
            <person name="Nichols A."/>
            <person name="Cepeda A.J."/>
            <person name="Yan W."/>
            <person name="Fan B."/>
            <person name="Jiang Y."/>
            <person name="Adhikari A."/>
            <person name="Zheng C.-J."/>
            <person name="Schuster L."/>
            <person name="Cowan T.M."/>
            <person name="Smanski M.J."/>
            <person name="Chevrette M.G."/>
            <person name="De Carvalho L.P.S."/>
            <person name="Shen B."/>
        </authorList>
    </citation>
    <scope>NUCLEOTIDE SEQUENCE [LARGE SCALE GENOMIC DNA]</scope>
    <source>
        <strain evidence="3 4">NPDC033843</strain>
    </source>
</reference>
<dbReference type="InterPro" id="IPR004360">
    <property type="entry name" value="Glyas_Fos-R_dOase_dom"/>
</dbReference>